<gene>
    <name evidence="3" type="ORF">KHQ06_28220</name>
</gene>
<dbReference type="SUPFAM" id="SSF46955">
    <property type="entry name" value="Putative DNA-binding domain"/>
    <property type="match status" value="1"/>
</dbReference>
<protein>
    <submittedName>
        <fullName evidence="3">MerR family transcriptional regulator</fullName>
    </submittedName>
</protein>
<dbReference type="Gene3D" id="1.10.1660.10">
    <property type="match status" value="1"/>
</dbReference>
<dbReference type="InterPro" id="IPR036244">
    <property type="entry name" value="TipA-like_antibiotic-bd"/>
</dbReference>
<dbReference type="Pfam" id="PF07739">
    <property type="entry name" value="TipAS"/>
    <property type="match status" value="1"/>
</dbReference>
<evidence type="ECO:0000313" key="3">
    <source>
        <dbReference type="EMBL" id="QVI20110.1"/>
    </source>
</evidence>
<reference evidence="3 4" key="1">
    <citation type="submission" date="2021-04" db="EMBL/GenBank/DDBJ databases">
        <title>Nocardia tengchongensis.</title>
        <authorList>
            <person name="Zhuang k."/>
            <person name="Ran Y."/>
            <person name="Li W."/>
        </authorList>
    </citation>
    <scope>NUCLEOTIDE SEQUENCE [LARGE SCALE GENOMIC DNA]</scope>
    <source>
        <strain evidence="3 4">CFH S0057</strain>
    </source>
</reference>
<dbReference type="InterPro" id="IPR000551">
    <property type="entry name" value="MerR-type_HTH_dom"/>
</dbReference>
<dbReference type="InterPro" id="IPR047057">
    <property type="entry name" value="MerR_fam"/>
</dbReference>
<dbReference type="PRINTS" id="PR00040">
    <property type="entry name" value="HTHMERR"/>
</dbReference>
<dbReference type="SUPFAM" id="SSF89082">
    <property type="entry name" value="Antibiotic binding domain of TipA-like multidrug resistance regulators"/>
    <property type="match status" value="1"/>
</dbReference>
<evidence type="ECO:0000313" key="4">
    <source>
        <dbReference type="Proteomes" id="UP000683310"/>
    </source>
</evidence>
<dbReference type="SMART" id="SM00422">
    <property type="entry name" value="HTH_MERR"/>
    <property type="match status" value="1"/>
</dbReference>
<dbReference type="PROSITE" id="PS50937">
    <property type="entry name" value="HTH_MERR_2"/>
    <property type="match status" value="1"/>
</dbReference>
<dbReference type="Gene3D" id="1.10.490.50">
    <property type="entry name" value="Antibiotic binding domain of TipA-like multidrug resistance regulators"/>
    <property type="match status" value="1"/>
</dbReference>
<name>A0ABX8CPH7_9NOCA</name>
<dbReference type="PANTHER" id="PTHR30204:SF93">
    <property type="entry name" value="HTH MERR-TYPE DOMAIN-CONTAINING PROTEIN"/>
    <property type="match status" value="1"/>
</dbReference>
<proteinExistence type="predicted"/>
<keyword evidence="4" id="KW-1185">Reference proteome</keyword>
<dbReference type="EMBL" id="CP074371">
    <property type="protein sequence ID" value="QVI20110.1"/>
    <property type="molecule type" value="Genomic_DNA"/>
</dbReference>
<dbReference type="Pfam" id="PF13411">
    <property type="entry name" value="MerR_1"/>
    <property type="match status" value="1"/>
</dbReference>
<feature type="domain" description="HTH merR-type" evidence="2">
    <location>
        <begin position="1"/>
        <end position="71"/>
    </location>
</feature>
<dbReference type="InterPro" id="IPR012925">
    <property type="entry name" value="TipAS_dom"/>
</dbReference>
<dbReference type="CDD" id="cd01106">
    <property type="entry name" value="HTH_TipAL-Mta"/>
    <property type="match status" value="1"/>
</dbReference>
<organism evidence="3 4">
    <name type="scientific">Nocardia tengchongensis</name>
    <dbReference type="NCBI Taxonomy" id="2055889"/>
    <lineage>
        <taxon>Bacteria</taxon>
        <taxon>Bacillati</taxon>
        <taxon>Actinomycetota</taxon>
        <taxon>Actinomycetes</taxon>
        <taxon>Mycobacteriales</taxon>
        <taxon>Nocardiaceae</taxon>
        <taxon>Nocardia</taxon>
    </lineage>
</organism>
<keyword evidence="1" id="KW-0238">DNA-binding</keyword>
<sequence length="257" mass="29130">MEWTIQQLADSAGITSRTLRHYDEIGLLPPARLGHNGYRFYDTDSVARLQRILLLRELGLSLPTIAEILDRLSEEAPTDAEDTALLAHLRFLEAERSRIDDRIRALRHTLDTRAGAKGSLQMMLEGFNDPYRDEVIARWGEAAFQASNQWWHAKSLQQQREWKRDLDDMIATWITTWKSGHTPDSTPAQSQAARHIAWFRTIPGTPLANGDRASSIAMVTAMADMYADDPRYAAAYGNPNCAAFVRDSLKEYVRNSL</sequence>
<dbReference type="PANTHER" id="PTHR30204">
    <property type="entry name" value="REDOX-CYCLING DRUG-SENSING TRANSCRIPTIONAL ACTIVATOR SOXR"/>
    <property type="match status" value="1"/>
</dbReference>
<accession>A0ABX8CPH7</accession>
<evidence type="ECO:0000256" key="1">
    <source>
        <dbReference type="ARBA" id="ARBA00023125"/>
    </source>
</evidence>
<dbReference type="InterPro" id="IPR009061">
    <property type="entry name" value="DNA-bd_dom_put_sf"/>
</dbReference>
<evidence type="ECO:0000259" key="2">
    <source>
        <dbReference type="PROSITE" id="PS50937"/>
    </source>
</evidence>
<dbReference type="Proteomes" id="UP000683310">
    <property type="component" value="Chromosome"/>
</dbReference>